<dbReference type="RefSeq" id="WP_011164093.1">
    <property type="nucleotide sequence ID" value="NC_005363.1"/>
</dbReference>
<dbReference type="Proteomes" id="UP000008080">
    <property type="component" value="Chromosome"/>
</dbReference>
<dbReference type="GeneID" id="93012605"/>
<gene>
    <name evidence="3" type="ordered locus">Bd1614</name>
</gene>
<feature type="signal peptide" evidence="2">
    <location>
        <begin position="1"/>
        <end position="21"/>
    </location>
</feature>
<dbReference type="EMBL" id="BX842650">
    <property type="protein sequence ID" value="CAE79491.1"/>
    <property type="molecule type" value="Genomic_DNA"/>
</dbReference>
<keyword evidence="2" id="KW-0732">Signal</keyword>
<dbReference type="KEGG" id="bba:Bd1614"/>
<keyword evidence="4" id="KW-1185">Reference proteome</keyword>
<feature type="chain" id="PRO_5004277731" evidence="2">
    <location>
        <begin position="22"/>
        <end position="188"/>
    </location>
</feature>
<accession>Q6MML3</accession>
<reference evidence="3 4" key="1">
    <citation type="journal article" date="2004" name="Science">
        <title>A predator unmasked: life cycle of Bdellovibrio bacteriovorus from a genomic perspective.</title>
        <authorList>
            <person name="Rendulic S."/>
            <person name="Jagtap P."/>
            <person name="Rosinus A."/>
            <person name="Eppinger M."/>
            <person name="Baar C."/>
            <person name="Lanz C."/>
            <person name="Keller H."/>
            <person name="Lambert C."/>
            <person name="Evans K.J."/>
            <person name="Goesmann A."/>
            <person name="Meyer F."/>
            <person name="Sockett R.E."/>
            <person name="Schuster S.C."/>
        </authorList>
    </citation>
    <scope>NUCLEOTIDE SEQUENCE [LARGE SCALE GENOMIC DNA]</scope>
    <source>
        <strain evidence="4">ATCC 15356 / DSM 50701 / NCIMB 9529 / HD100</strain>
    </source>
</reference>
<dbReference type="AlphaFoldDB" id="Q6MML3"/>
<name>Q6MML3_BDEBA</name>
<protein>
    <submittedName>
        <fullName evidence="3">Uncharacterized protein</fullName>
    </submittedName>
</protein>
<feature type="region of interest" description="Disordered" evidence="1">
    <location>
        <begin position="54"/>
        <end position="83"/>
    </location>
</feature>
<sequence>MRNLLSVLVILLLLTTVDSLAVPVNVADKTQQLVDQFYAAKDLWVSILGNPPRPLPPEEYPPDSPNNPGNPPPNRPPNCPPDGGGGGGGFPGRCVEAVCKQLSRFECDDKDDMYEVTRACRNVSGPCVTSLCSRMSRFSCDEKVEVFEVAGLCRGLVDISCIDYVCSRLSRFDCDEMSELRQVAQQCR</sequence>
<proteinExistence type="predicted"/>
<evidence type="ECO:0000313" key="3">
    <source>
        <dbReference type="EMBL" id="CAE79491.1"/>
    </source>
</evidence>
<feature type="compositionally biased region" description="Pro residues" evidence="1">
    <location>
        <begin position="54"/>
        <end position="80"/>
    </location>
</feature>
<evidence type="ECO:0000256" key="2">
    <source>
        <dbReference type="SAM" id="SignalP"/>
    </source>
</evidence>
<organism evidence="3 4">
    <name type="scientific">Bdellovibrio bacteriovorus (strain ATCC 15356 / DSM 50701 / NCIMB 9529 / HD100)</name>
    <dbReference type="NCBI Taxonomy" id="264462"/>
    <lineage>
        <taxon>Bacteria</taxon>
        <taxon>Pseudomonadati</taxon>
        <taxon>Bdellovibrionota</taxon>
        <taxon>Bdellovibrionia</taxon>
        <taxon>Bdellovibrionales</taxon>
        <taxon>Pseudobdellovibrionaceae</taxon>
        <taxon>Bdellovibrio</taxon>
    </lineage>
</organism>
<evidence type="ECO:0000313" key="4">
    <source>
        <dbReference type="Proteomes" id="UP000008080"/>
    </source>
</evidence>
<dbReference type="HOGENOM" id="CLU_1486280_0_0_7"/>
<evidence type="ECO:0000256" key="1">
    <source>
        <dbReference type="SAM" id="MobiDB-lite"/>
    </source>
</evidence>